<gene>
    <name evidence="1" type="ORF">HMPREF1325_1546</name>
</gene>
<sequence length="85" mass="10504">MQFKKCRFTQTEDSRFPILHFIRKSIDKVSVIYMRLLNTPKENYLRPYRFYNKKQYPDDRKRKVLSFKANVQTASFQEHRQNARL</sequence>
<evidence type="ECO:0000313" key="2">
    <source>
        <dbReference type="Proteomes" id="UP000016412"/>
    </source>
</evidence>
<organism evidence="1 2">
    <name type="scientific">Treponema socranskii subsp. socranskii VPI DR56BR1116 = ATCC 35536</name>
    <dbReference type="NCBI Taxonomy" id="1125725"/>
    <lineage>
        <taxon>Bacteria</taxon>
        <taxon>Pseudomonadati</taxon>
        <taxon>Spirochaetota</taxon>
        <taxon>Spirochaetia</taxon>
        <taxon>Spirochaetales</taxon>
        <taxon>Treponemataceae</taxon>
        <taxon>Treponema</taxon>
    </lineage>
</organism>
<dbReference type="AlphaFoldDB" id="U1GR71"/>
<dbReference type="PATRIC" id="fig|1125725.3.peg.1559"/>
<accession>U1GR71</accession>
<name>U1GR71_TRESO</name>
<dbReference type="Proteomes" id="UP000016412">
    <property type="component" value="Unassembled WGS sequence"/>
</dbReference>
<comment type="caution">
    <text evidence="1">The sequence shown here is derived from an EMBL/GenBank/DDBJ whole genome shotgun (WGS) entry which is preliminary data.</text>
</comment>
<reference evidence="1 2" key="1">
    <citation type="submission" date="2013-08" db="EMBL/GenBank/DDBJ databases">
        <authorList>
            <person name="Durkin A.S."/>
            <person name="Haft D.R."/>
            <person name="McCorrison J."/>
            <person name="Torralba M."/>
            <person name="Gillis M."/>
            <person name="Haft D.H."/>
            <person name="Methe B."/>
            <person name="Sutton G."/>
            <person name="Nelson K.E."/>
        </authorList>
    </citation>
    <scope>NUCLEOTIDE SEQUENCE [LARGE SCALE GENOMIC DNA]</scope>
    <source>
        <strain evidence="1 2">VPI DR56BR1116</strain>
    </source>
</reference>
<dbReference type="STRING" id="1125725.HMPREF1325_1546"/>
<protein>
    <submittedName>
        <fullName evidence="1">Uncharacterized protein</fullName>
    </submittedName>
</protein>
<evidence type="ECO:0000313" key="1">
    <source>
        <dbReference type="EMBL" id="ERF60485.1"/>
    </source>
</evidence>
<proteinExistence type="predicted"/>
<dbReference type="EMBL" id="AUZJ01000042">
    <property type="protein sequence ID" value="ERF60485.1"/>
    <property type="molecule type" value="Genomic_DNA"/>
</dbReference>